<evidence type="ECO:0000313" key="2">
    <source>
        <dbReference type="EMBL" id="CAA9255391.1"/>
    </source>
</evidence>
<evidence type="ECO:0000256" key="1">
    <source>
        <dbReference type="SAM" id="MobiDB-lite"/>
    </source>
</evidence>
<sequence length="282" mass="30648">GRPPRRGRRRRRRAPGAPRDAVAVRARRHGGDQRGVRDVRQGHRVRHRRGALGVVGGVPPGVHRRPVRRADQRRGRGVVARGAGRLLAAAGGPGLVGGRPREPPRGARVVARRAGLRRVGGQAPAHRGRVGVRRARRARGRPVPLGRRAASRGPLGAERLAGPLPHPQHRRGRLPDHRAGEVLPPQRPRAVADGRQRLGVVLRPVLPGHLPPRRGRRPDRPRRGVGGGGGPGHARRVVPLPRLVLLPLPGGRTLVEHPGVQLGEPRVPLRDVRDLRGHWDVM</sequence>
<feature type="compositionally biased region" description="Basic residues" evidence="1">
    <location>
        <begin position="1"/>
        <end position="14"/>
    </location>
</feature>
<dbReference type="AlphaFoldDB" id="A0A6J4INV1"/>
<name>A0A6J4INV1_9PSEU</name>
<feature type="region of interest" description="Disordered" evidence="1">
    <location>
        <begin position="205"/>
        <end position="236"/>
    </location>
</feature>
<organism evidence="2">
    <name type="scientific">uncultured Actinomycetospora sp</name>
    <dbReference type="NCBI Taxonomy" id="1135996"/>
    <lineage>
        <taxon>Bacteria</taxon>
        <taxon>Bacillati</taxon>
        <taxon>Actinomycetota</taxon>
        <taxon>Actinomycetes</taxon>
        <taxon>Pseudonocardiales</taxon>
        <taxon>Pseudonocardiaceae</taxon>
        <taxon>Actinomycetospora</taxon>
        <taxon>environmental samples</taxon>
    </lineage>
</organism>
<feature type="compositionally biased region" description="Basic residues" evidence="1">
    <location>
        <begin position="126"/>
        <end position="140"/>
    </location>
</feature>
<proteinExistence type="predicted"/>
<protein>
    <submittedName>
        <fullName evidence="2">Sulfatase modifying factor 1 (C-alpha-formyglycine- generating enzyme 1)</fullName>
    </submittedName>
</protein>
<accession>A0A6J4INV1</accession>
<feature type="compositionally biased region" description="Basic and acidic residues" evidence="1">
    <location>
        <begin position="29"/>
        <end position="41"/>
    </location>
</feature>
<feature type="non-terminal residue" evidence="2">
    <location>
        <position position="282"/>
    </location>
</feature>
<feature type="non-terminal residue" evidence="2">
    <location>
        <position position="1"/>
    </location>
</feature>
<feature type="compositionally biased region" description="Low complexity" evidence="1">
    <location>
        <begin position="15"/>
        <end position="24"/>
    </location>
</feature>
<feature type="region of interest" description="Disordered" evidence="1">
    <location>
        <begin position="116"/>
        <end position="184"/>
    </location>
</feature>
<dbReference type="EMBL" id="CADCTH010000288">
    <property type="protein sequence ID" value="CAA9255391.1"/>
    <property type="molecule type" value="Genomic_DNA"/>
</dbReference>
<feature type="region of interest" description="Disordered" evidence="1">
    <location>
        <begin position="1"/>
        <end position="41"/>
    </location>
</feature>
<reference evidence="2" key="1">
    <citation type="submission" date="2020-02" db="EMBL/GenBank/DDBJ databases">
        <authorList>
            <person name="Meier V. D."/>
        </authorList>
    </citation>
    <scope>NUCLEOTIDE SEQUENCE</scope>
    <source>
        <strain evidence="2">AVDCRST_MAG54</strain>
    </source>
</reference>
<feature type="compositionally biased region" description="Basic residues" evidence="1">
    <location>
        <begin position="211"/>
        <end position="220"/>
    </location>
</feature>
<gene>
    <name evidence="2" type="ORF">AVDCRST_MAG54-2205</name>
</gene>